<dbReference type="EMBL" id="WNXC01000004">
    <property type="protein sequence ID" value="MBB2149895.1"/>
    <property type="molecule type" value="Genomic_DNA"/>
</dbReference>
<feature type="domain" description="Glycosyl transferase family 1" evidence="2">
    <location>
        <begin position="195"/>
        <end position="339"/>
    </location>
</feature>
<dbReference type="Pfam" id="PF00534">
    <property type="entry name" value="Glycos_transf_1"/>
    <property type="match status" value="1"/>
</dbReference>
<keyword evidence="1" id="KW-0808">Transferase</keyword>
<evidence type="ECO:0000256" key="1">
    <source>
        <dbReference type="ARBA" id="ARBA00022679"/>
    </source>
</evidence>
<accession>A0ABR6EX79</accession>
<gene>
    <name evidence="3" type="ORF">GM920_13415</name>
</gene>
<name>A0ABR6EX79_9SPHI</name>
<evidence type="ECO:0000313" key="3">
    <source>
        <dbReference type="EMBL" id="MBB2149895.1"/>
    </source>
</evidence>
<sequence>MKTIVISAINFFEAGPLSVLKDCLNHLNDDVYVSKYKIIALVHKLELFKADEYRNINFIEYPKSRKSYCYRLYYEYIHFKTIAVKQNVFFWLSLHDISPNVGDIPQAVYCHNASPFGPVVLKDIYVQPTQLLFSLFYKYLYKINIKRNKYVIVQQLWIKEKFHEVFGLKNDSIIIAKPQVPEIPAEFIKEEGTNPEKLFFFPTFPRPFKNIEVICEAVKMLNEQGTSAFKVIITIDGTENYYSRDILKKYQHIPNINFVGLLKREEVYSLYGTCDCLIFPSKLETWGLPITEFKQYNKPMIVSDLPYAKESVGDYDKAKFFNPSDAKQLAQYMRDLIDGDGIGFSKSNPIVYPAPLAQNWQELFNILLVDNKL</sequence>
<organism evidence="3 4">
    <name type="scientific">Pedobacter gandavensis</name>
    <dbReference type="NCBI Taxonomy" id="2679963"/>
    <lineage>
        <taxon>Bacteria</taxon>
        <taxon>Pseudomonadati</taxon>
        <taxon>Bacteroidota</taxon>
        <taxon>Sphingobacteriia</taxon>
        <taxon>Sphingobacteriales</taxon>
        <taxon>Sphingobacteriaceae</taxon>
        <taxon>Pedobacter</taxon>
    </lineage>
</organism>
<comment type="caution">
    <text evidence="3">The sequence shown here is derived from an EMBL/GenBank/DDBJ whole genome shotgun (WGS) entry which is preliminary data.</text>
</comment>
<dbReference type="InterPro" id="IPR001296">
    <property type="entry name" value="Glyco_trans_1"/>
</dbReference>
<keyword evidence="4" id="KW-1185">Reference proteome</keyword>
<dbReference type="Proteomes" id="UP000636110">
    <property type="component" value="Unassembled WGS sequence"/>
</dbReference>
<dbReference type="SUPFAM" id="SSF53756">
    <property type="entry name" value="UDP-Glycosyltransferase/glycogen phosphorylase"/>
    <property type="match status" value="1"/>
</dbReference>
<dbReference type="PANTHER" id="PTHR46401:SF2">
    <property type="entry name" value="GLYCOSYLTRANSFERASE WBBK-RELATED"/>
    <property type="match status" value="1"/>
</dbReference>
<evidence type="ECO:0000313" key="4">
    <source>
        <dbReference type="Proteomes" id="UP000636110"/>
    </source>
</evidence>
<proteinExistence type="predicted"/>
<dbReference type="Gene3D" id="3.40.50.2000">
    <property type="entry name" value="Glycogen Phosphorylase B"/>
    <property type="match status" value="1"/>
</dbReference>
<protein>
    <submittedName>
        <fullName evidence="3">Glycosyltransferase</fullName>
    </submittedName>
</protein>
<reference evidence="3 4" key="1">
    <citation type="submission" date="2019-11" db="EMBL/GenBank/DDBJ databases">
        <title>Description of Pedobacter sp. LMG 31462T.</title>
        <authorList>
            <person name="Carlier A."/>
            <person name="Qi S."/>
            <person name="Vandamme P."/>
        </authorList>
    </citation>
    <scope>NUCLEOTIDE SEQUENCE [LARGE SCALE GENOMIC DNA]</scope>
    <source>
        <strain evidence="3 4">LMG 31462</strain>
    </source>
</reference>
<evidence type="ECO:0000259" key="2">
    <source>
        <dbReference type="Pfam" id="PF00534"/>
    </source>
</evidence>
<dbReference type="PANTHER" id="PTHR46401">
    <property type="entry name" value="GLYCOSYLTRANSFERASE WBBK-RELATED"/>
    <property type="match status" value="1"/>
</dbReference>